<evidence type="ECO:0000313" key="7">
    <source>
        <dbReference type="Proteomes" id="UP000214610"/>
    </source>
</evidence>
<dbReference type="SUPFAM" id="SSF53850">
    <property type="entry name" value="Periplasmic binding protein-like II"/>
    <property type="match status" value="1"/>
</dbReference>
<dbReference type="PANTHER" id="PTHR30346:SF0">
    <property type="entry name" value="HCA OPERON TRANSCRIPTIONAL ACTIVATOR HCAR"/>
    <property type="match status" value="1"/>
</dbReference>
<keyword evidence="3" id="KW-0238">DNA-binding</keyword>
<dbReference type="Gene3D" id="1.10.10.10">
    <property type="entry name" value="Winged helix-like DNA-binding domain superfamily/Winged helix DNA-binding domain"/>
    <property type="match status" value="1"/>
</dbReference>
<dbReference type="RefSeq" id="WP_066595284.1">
    <property type="nucleotide sequence ID" value="NZ_CAJTBZ010000007.1"/>
</dbReference>
<dbReference type="GeneID" id="78362786"/>
<dbReference type="Proteomes" id="UP000214610">
    <property type="component" value="Unassembled WGS sequence"/>
</dbReference>
<feature type="domain" description="HTH lysR-type" evidence="5">
    <location>
        <begin position="3"/>
        <end position="60"/>
    </location>
</feature>
<keyword evidence="4" id="KW-0804">Transcription</keyword>
<dbReference type="PANTHER" id="PTHR30346">
    <property type="entry name" value="TRANSCRIPTIONAL DUAL REGULATOR HCAR-RELATED"/>
    <property type="match status" value="1"/>
</dbReference>
<dbReference type="InterPro" id="IPR000847">
    <property type="entry name" value="LysR_HTH_N"/>
</dbReference>
<dbReference type="PROSITE" id="PS50931">
    <property type="entry name" value="HTH_LYSR"/>
    <property type="match status" value="1"/>
</dbReference>
<dbReference type="InterPro" id="IPR036390">
    <property type="entry name" value="WH_DNA-bd_sf"/>
</dbReference>
<reference evidence="7" key="1">
    <citation type="submission" date="2017-05" db="EMBL/GenBank/DDBJ databases">
        <title>Improved OligoMM genomes.</title>
        <authorList>
            <person name="Garzetti D."/>
        </authorList>
    </citation>
    <scope>NUCLEOTIDE SEQUENCE [LARGE SCALE GENOMIC DNA]</scope>
    <source>
        <strain evidence="7">YL45</strain>
    </source>
</reference>
<evidence type="ECO:0000259" key="5">
    <source>
        <dbReference type="PROSITE" id="PS50931"/>
    </source>
</evidence>
<name>A0A227KK82_9BURK</name>
<dbReference type="AlphaFoldDB" id="A0A227KK82"/>
<dbReference type="Pfam" id="PF03466">
    <property type="entry name" value="LysR_substrate"/>
    <property type="match status" value="1"/>
</dbReference>
<keyword evidence="2" id="KW-0805">Transcription regulation</keyword>
<evidence type="ECO:0000256" key="2">
    <source>
        <dbReference type="ARBA" id="ARBA00023015"/>
    </source>
</evidence>
<evidence type="ECO:0000256" key="1">
    <source>
        <dbReference type="ARBA" id="ARBA00009437"/>
    </source>
</evidence>
<dbReference type="InterPro" id="IPR005119">
    <property type="entry name" value="LysR_subst-bd"/>
</dbReference>
<dbReference type="GO" id="GO:0032993">
    <property type="term" value="C:protein-DNA complex"/>
    <property type="evidence" value="ECO:0007669"/>
    <property type="project" value="TreeGrafter"/>
</dbReference>
<comment type="similarity">
    <text evidence="1">Belongs to the LysR transcriptional regulatory family.</text>
</comment>
<evidence type="ECO:0000256" key="3">
    <source>
        <dbReference type="ARBA" id="ARBA00023125"/>
    </source>
</evidence>
<dbReference type="GO" id="GO:0003700">
    <property type="term" value="F:DNA-binding transcription factor activity"/>
    <property type="evidence" value="ECO:0007669"/>
    <property type="project" value="InterPro"/>
</dbReference>
<gene>
    <name evidence="6" type="ORF">ADH67_08205</name>
</gene>
<dbReference type="Gene3D" id="3.40.190.290">
    <property type="match status" value="1"/>
</dbReference>
<evidence type="ECO:0000256" key="4">
    <source>
        <dbReference type="ARBA" id="ARBA00023163"/>
    </source>
</evidence>
<dbReference type="SUPFAM" id="SSF46785">
    <property type="entry name" value="Winged helix' DNA-binding domain"/>
    <property type="match status" value="1"/>
</dbReference>
<dbReference type="CDD" id="cd05466">
    <property type="entry name" value="PBP2_LTTR_substrate"/>
    <property type="match status" value="1"/>
</dbReference>
<evidence type="ECO:0000313" key="6">
    <source>
        <dbReference type="EMBL" id="OXE47750.1"/>
    </source>
</evidence>
<organism evidence="6 7">
    <name type="scientific">Turicimonas muris</name>
    <dbReference type="NCBI Taxonomy" id="1796652"/>
    <lineage>
        <taxon>Bacteria</taxon>
        <taxon>Pseudomonadati</taxon>
        <taxon>Pseudomonadota</taxon>
        <taxon>Betaproteobacteria</taxon>
        <taxon>Burkholderiales</taxon>
        <taxon>Sutterellaceae</taxon>
        <taxon>Turicimonas</taxon>
    </lineage>
</organism>
<accession>A0A227KK82</accession>
<dbReference type="EMBL" id="NHMP01000004">
    <property type="protein sequence ID" value="OXE47750.1"/>
    <property type="molecule type" value="Genomic_DNA"/>
</dbReference>
<comment type="caution">
    <text evidence="6">The sequence shown here is derived from an EMBL/GenBank/DDBJ whole genome shotgun (WGS) entry which is preliminary data.</text>
</comment>
<sequence length="320" mass="35851">MEIKVKSIKLFCSIVETGSLIAAANKNLLSAPAASRVLSQLEDRLGFKLFHRTNRNLSLTEEGADFYRIAMESVRAWKHLEDYPIRRNHHKRILRVALLARHTSDVTLPAVVKILKKHEEHLRVTIDVHASRDIYYSKYSHPFDVGFGILLSDHDDLVKVNLANLPFCLVMSKENPLSNRKILKPADFARERFIVLSRDIKERNACGPLLGNIDENQIVGEVSSTQVAIRMTRKNVGVHLTDVLAAVKVSDDCAAIPVADPLTIPFSVFWPKNSTALSPEAIECIAEIINNIQQLGIEVTEDGQSFLQGEVPEKYLEAAQ</sequence>
<keyword evidence="7" id="KW-1185">Reference proteome</keyword>
<dbReference type="Pfam" id="PF00126">
    <property type="entry name" value="HTH_1"/>
    <property type="match status" value="1"/>
</dbReference>
<proteinExistence type="inferred from homology"/>
<dbReference type="GO" id="GO:0003677">
    <property type="term" value="F:DNA binding"/>
    <property type="evidence" value="ECO:0007669"/>
    <property type="project" value="UniProtKB-KW"/>
</dbReference>
<protein>
    <submittedName>
        <fullName evidence="6">LysR family transcriptional regulator</fullName>
    </submittedName>
</protein>
<dbReference type="InterPro" id="IPR036388">
    <property type="entry name" value="WH-like_DNA-bd_sf"/>
</dbReference>